<organism evidence="1 2">
    <name type="scientific">Metabacillus sediminis</name>
    <dbReference type="NCBI Taxonomy" id="3117746"/>
    <lineage>
        <taxon>Bacteria</taxon>
        <taxon>Bacillati</taxon>
        <taxon>Bacillota</taxon>
        <taxon>Bacilli</taxon>
        <taxon>Bacillales</taxon>
        <taxon>Bacillaceae</taxon>
        <taxon>Metabacillus</taxon>
    </lineage>
</organism>
<name>A0ABZ2NJA1_9BACI</name>
<dbReference type="Proteomes" id="UP001377337">
    <property type="component" value="Chromosome"/>
</dbReference>
<gene>
    <name evidence="1" type="ORF">WCV65_03480</name>
</gene>
<proteinExistence type="predicted"/>
<dbReference type="RefSeq" id="WP_338780094.1">
    <property type="nucleotide sequence ID" value="NZ_CP147407.1"/>
</dbReference>
<keyword evidence="2" id="KW-1185">Reference proteome</keyword>
<protein>
    <submittedName>
        <fullName evidence="1">DUF6710 family protein</fullName>
    </submittedName>
</protein>
<accession>A0ABZ2NJA1</accession>
<dbReference type="EMBL" id="CP147407">
    <property type="protein sequence ID" value="WXB97577.1"/>
    <property type="molecule type" value="Genomic_DNA"/>
</dbReference>
<sequence length="255" mass="29463">MFNRIKKIKEKNTNHQLNNKLNKINEMKNKKDFDSIMEFANSVLEQTKKLENKSGPLCKELEHPLIDVVRLVGRRIQTKYLTNLLFEKNESELPSLFPEEVLFNQELMLALDGEKFKDVIIELKEEKTVLLSHDLVLPWPWKTSRLVNCIARIGKGRLDGAWQQDYNHSVDLWLPMGIVWVHGGNHSISTGILQGKGSITPEYIYDISAVYDYVDCDGVNYYRKEDGFILSQVKNADIAAIFEIGRLMKENSISY</sequence>
<dbReference type="InterPro" id="IPR046556">
    <property type="entry name" value="DUF6710"/>
</dbReference>
<reference evidence="1 2" key="1">
    <citation type="submission" date="2024-02" db="EMBL/GenBank/DDBJ databases">
        <title>Seven novel Bacillus-like species.</title>
        <authorList>
            <person name="Liu G."/>
        </authorList>
    </citation>
    <scope>NUCLEOTIDE SEQUENCE [LARGE SCALE GENOMIC DNA]</scope>
    <source>
        <strain evidence="1 2">FJAT-52054</strain>
    </source>
</reference>
<dbReference type="Pfam" id="PF20457">
    <property type="entry name" value="DUF6710"/>
    <property type="match status" value="1"/>
</dbReference>
<evidence type="ECO:0000313" key="2">
    <source>
        <dbReference type="Proteomes" id="UP001377337"/>
    </source>
</evidence>
<evidence type="ECO:0000313" key="1">
    <source>
        <dbReference type="EMBL" id="WXB97577.1"/>
    </source>
</evidence>